<evidence type="ECO:0000256" key="4">
    <source>
        <dbReference type="SAM" id="SignalP"/>
    </source>
</evidence>
<dbReference type="Gene3D" id="3.40.50.2300">
    <property type="match status" value="2"/>
</dbReference>
<organism evidence="6">
    <name type="scientific">Paenibacillus sp. BIHB 4019</name>
    <dbReference type="NCBI Taxonomy" id="1870819"/>
    <lineage>
        <taxon>Bacteria</taxon>
        <taxon>Bacillati</taxon>
        <taxon>Bacillota</taxon>
        <taxon>Bacilli</taxon>
        <taxon>Bacillales</taxon>
        <taxon>Paenibacillaceae</taxon>
        <taxon>Paenibacillus</taxon>
    </lineage>
</organism>
<evidence type="ECO:0000256" key="2">
    <source>
        <dbReference type="ARBA" id="ARBA00007639"/>
    </source>
</evidence>
<evidence type="ECO:0000256" key="3">
    <source>
        <dbReference type="ARBA" id="ARBA00022729"/>
    </source>
</evidence>
<name>A0A1B2DGK2_9BACL</name>
<reference evidence="6" key="1">
    <citation type="submission" date="2016-08" db="EMBL/GenBank/DDBJ databases">
        <title>Complete Genome Seqeunce of Paenibacillus sp. BIHB 4019 from tea rhizoplane.</title>
        <authorList>
            <person name="Thakur R."/>
            <person name="Swarnkar M.K."/>
            <person name="Gulati A."/>
        </authorList>
    </citation>
    <scope>NUCLEOTIDE SEQUENCE [LARGE SCALE GENOMIC DNA]</scope>
    <source>
        <strain evidence="6">BIHB4019</strain>
    </source>
</reference>
<evidence type="ECO:0000313" key="6">
    <source>
        <dbReference type="EMBL" id="ANY66831.1"/>
    </source>
</evidence>
<evidence type="ECO:0000259" key="5">
    <source>
        <dbReference type="Pfam" id="PF13407"/>
    </source>
</evidence>
<dbReference type="RefSeq" id="WP_099518123.1">
    <property type="nucleotide sequence ID" value="NZ_CP016808.1"/>
</dbReference>
<evidence type="ECO:0000256" key="1">
    <source>
        <dbReference type="ARBA" id="ARBA00004196"/>
    </source>
</evidence>
<dbReference type="SUPFAM" id="SSF53822">
    <property type="entry name" value="Periplasmic binding protein-like I"/>
    <property type="match status" value="1"/>
</dbReference>
<dbReference type="PROSITE" id="PS51257">
    <property type="entry name" value="PROKAR_LIPOPROTEIN"/>
    <property type="match status" value="1"/>
</dbReference>
<dbReference type="GO" id="GO:0030313">
    <property type="term" value="C:cell envelope"/>
    <property type="evidence" value="ECO:0007669"/>
    <property type="project" value="UniProtKB-SubCell"/>
</dbReference>
<dbReference type="PANTHER" id="PTHR46847:SF1">
    <property type="entry name" value="D-ALLOSE-BINDING PERIPLASMIC PROTEIN-RELATED"/>
    <property type="match status" value="1"/>
</dbReference>
<keyword evidence="3 4" id="KW-0732">Signal</keyword>
<feature type="chain" id="PRO_5039671722" description="Periplasmic binding protein domain-containing protein" evidence="4">
    <location>
        <begin position="31"/>
        <end position="330"/>
    </location>
</feature>
<dbReference type="AlphaFoldDB" id="A0A1B2DGK2"/>
<dbReference type="Pfam" id="PF13407">
    <property type="entry name" value="Peripla_BP_4"/>
    <property type="match status" value="1"/>
</dbReference>
<dbReference type="InterPro" id="IPR025997">
    <property type="entry name" value="SBP_2_dom"/>
</dbReference>
<accession>A0A1B2DGK2</accession>
<comment type="subcellular location">
    <subcellularLocation>
        <location evidence="1">Cell envelope</location>
    </subcellularLocation>
</comment>
<dbReference type="PANTHER" id="PTHR46847">
    <property type="entry name" value="D-ALLOSE-BINDING PERIPLASMIC PROTEIN-RELATED"/>
    <property type="match status" value="1"/>
</dbReference>
<dbReference type="EMBL" id="CP016808">
    <property type="protein sequence ID" value="ANY66831.1"/>
    <property type="molecule type" value="Genomic_DNA"/>
</dbReference>
<gene>
    <name evidence="6" type="ORF">BBD42_10410</name>
</gene>
<feature type="domain" description="Periplasmic binding protein" evidence="5">
    <location>
        <begin position="43"/>
        <end position="298"/>
    </location>
</feature>
<sequence length="330" mass="35314">MSVKHKLGRLALRSMVAVFALLLGSCTTHPAEDSAIQRENIDISLLLKRLDGDYWNSVVMGAEAASKEFNVTLHISGPDKQSSPEQLLETAKLALVHHPDAVVFASGDEAVTTGIVEAGKAARIPLIAIDTETEDAGISSVITINHHQAGRAVALKMSELLAGKGSVALLTDGLGDNNQLRREEGIKEALAEESGMALIGIEPCVEADGNCRSVVSSLLDEQQVDGILALNVQAAVSAALEVKQRGLGGKIKIVAFDSSMELLELLQEDQLQAVLVQNPFSIGYLGIKNAVLALRGEEVPLHVAMEAKLVNSDTMFWPENQRVLFPFIQK</sequence>
<dbReference type="GO" id="GO:0030246">
    <property type="term" value="F:carbohydrate binding"/>
    <property type="evidence" value="ECO:0007669"/>
    <property type="project" value="UniProtKB-ARBA"/>
</dbReference>
<protein>
    <recommendedName>
        <fullName evidence="5">Periplasmic binding protein domain-containing protein</fullName>
    </recommendedName>
</protein>
<dbReference type="InterPro" id="IPR028082">
    <property type="entry name" value="Peripla_BP_I"/>
</dbReference>
<proteinExistence type="inferred from homology"/>
<comment type="similarity">
    <text evidence="2">Belongs to the bacterial solute-binding protein 2 family.</text>
</comment>
<feature type="signal peptide" evidence="4">
    <location>
        <begin position="1"/>
        <end position="30"/>
    </location>
</feature>